<organism evidence="3 4">
    <name type="scientific">Didymodactylos carnosus</name>
    <dbReference type="NCBI Taxonomy" id="1234261"/>
    <lineage>
        <taxon>Eukaryota</taxon>
        <taxon>Metazoa</taxon>
        <taxon>Spiralia</taxon>
        <taxon>Gnathifera</taxon>
        <taxon>Rotifera</taxon>
        <taxon>Eurotatoria</taxon>
        <taxon>Bdelloidea</taxon>
        <taxon>Philodinida</taxon>
        <taxon>Philodinidae</taxon>
        <taxon>Didymodactylos</taxon>
    </lineage>
</organism>
<sequence>MTATTTTGYSSDIEHTTTGGILSDDVSTTDKKGSPFYSSASNDKLAEELSIGHEVIENKTNANDGKFN</sequence>
<reference evidence="3" key="1">
    <citation type="submission" date="2021-02" db="EMBL/GenBank/DDBJ databases">
        <authorList>
            <person name="Nowell W R."/>
        </authorList>
    </citation>
    <scope>NUCLEOTIDE SEQUENCE</scope>
</reference>
<evidence type="ECO:0000313" key="4">
    <source>
        <dbReference type="Proteomes" id="UP000682733"/>
    </source>
</evidence>
<evidence type="ECO:0000313" key="3">
    <source>
        <dbReference type="EMBL" id="CAF4366228.1"/>
    </source>
</evidence>
<dbReference type="EMBL" id="CAJOBA010066682">
    <property type="protein sequence ID" value="CAF4366228.1"/>
    <property type="molecule type" value="Genomic_DNA"/>
</dbReference>
<dbReference type="Proteomes" id="UP000677228">
    <property type="component" value="Unassembled WGS sequence"/>
</dbReference>
<comment type="caution">
    <text evidence="3">The sequence shown here is derived from an EMBL/GenBank/DDBJ whole genome shotgun (WGS) entry which is preliminary data.</text>
</comment>
<feature type="region of interest" description="Disordered" evidence="1">
    <location>
        <begin position="1"/>
        <end position="41"/>
    </location>
</feature>
<name>A0A8S2UZV5_9BILA</name>
<accession>A0A8S2UZV5</accession>
<evidence type="ECO:0000256" key="1">
    <source>
        <dbReference type="SAM" id="MobiDB-lite"/>
    </source>
</evidence>
<feature type="compositionally biased region" description="Polar residues" evidence="1">
    <location>
        <begin position="1"/>
        <end position="20"/>
    </location>
</feature>
<protein>
    <submittedName>
        <fullName evidence="3">Uncharacterized protein</fullName>
    </submittedName>
</protein>
<dbReference type="EMBL" id="CAJNOK010043870">
    <property type="protein sequence ID" value="CAF1571399.1"/>
    <property type="molecule type" value="Genomic_DNA"/>
</dbReference>
<evidence type="ECO:0000313" key="2">
    <source>
        <dbReference type="EMBL" id="CAF1571399.1"/>
    </source>
</evidence>
<gene>
    <name evidence="2" type="ORF">OVA965_LOCUS40382</name>
    <name evidence="3" type="ORF">TMI583_LOCUS41812</name>
</gene>
<proteinExistence type="predicted"/>
<dbReference type="AlphaFoldDB" id="A0A8S2UZV5"/>
<dbReference type="Proteomes" id="UP000682733">
    <property type="component" value="Unassembled WGS sequence"/>
</dbReference>